<comment type="caution">
    <text evidence="5">The sequence shown here is derived from an EMBL/GenBank/DDBJ whole genome shotgun (WGS) entry which is preliminary data.</text>
</comment>
<feature type="site" description="Important for substrate specificity" evidence="4">
    <location>
        <position position="158"/>
    </location>
</feature>
<keyword evidence="2 4" id="KW-0378">Hydrolase</keyword>
<dbReference type="Proteomes" id="UP001597509">
    <property type="component" value="Unassembled WGS sequence"/>
</dbReference>
<dbReference type="InterPro" id="IPR003697">
    <property type="entry name" value="Maf-like"/>
</dbReference>
<evidence type="ECO:0000256" key="2">
    <source>
        <dbReference type="ARBA" id="ARBA00022801"/>
    </source>
</evidence>
<dbReference type="CDD" id="cd00555">
    <property type="entry name" value="Maf"/>
    <property type="match status" value="1"/>
</dbReference>
<keyword evidence="4" id="KW-0963">Cytoplasm</keyword>
<comment type="similarity">
    <text evidence="4">Belongs to the Maf family. YhdE subfamily.</text>
</comment>
<name>A0ABW5YS73_9SPHI</name>
<comment type="cofactor">
    <cofactor evidence="1 4">
        <name>a divalent metal cation</name>
        <dbReference type="ChEBI" id="CHEBI:60240"/>
    </cofactor>
</comment>
<dbReference type="Gene3D" id="3.90.950.10">
    <property type="match status" value="1"/>
</dbReference>
<proteinExistence type="inferred from homology"/>
<comment type="catalytic activity">
    <reaction evidence="4">
        <text>UTP + H2O = UMP + diphosphate + H(+)</text>
        <dbReference type="Rhea" id="RHEA:29395"/>
        <dbReference type="ChEBI" id="CHEBI:15377"/>
        <dbReference type="ChEBI" id="CHEBI:15378"/>
        <dbReference type="ChEBI" id="CHEBI:33019"/>
        <dbReference type="ChEBI" id="CHEBI:46398"/>
        <dbReference type="ChEBI" id="CHEBI:57865"/>
        <dbReference type="EC" id="3.6.1.9"/>
    </reaction>
</comment>
<evidence type="ECO:0000256" key="3">
    <source>
        <dbReference type="ARBA" id="ARBA00023080"/>
    </source>
</evidence>
<evidence type="ECO:0000313" key="6">
    <source>
        <dbReference type="Proteomes" id="UP001597509"/>
    </source>
</evidence>
<dbReference type="EC" id="3.6.1.9" evidence="4"/>
<evidence type="ECO:0000313" key="5">
    <source>
        <dbReference type="EMBL" id="MFD2903299.1"/>
    </source>
</evidence>
<comment type="catalytic activity">
    <reaction evidence="4">
        <text>dTTP + H2O = dTMP + diphosphate + H(+)</text>
        <dbReference type="Rhea" id="RHEA:28534"/>
        <dbReference type="ChEBI" id="CHEBI:15377"/>
        <dbReference type="ChEBI" id="CHEBI:15378"/>
        <dbReference type="ChEBI" id="CHEBI:33019"/>
        <dbReference type="ChEBI" id="CHEBI:37568"/>
        <dbReference type="ChEBI" id="CHEBI:63528"/>
        <dbReference type="EC" id="3.6.1.9"/>
    </reaction>
</comment>
<gene>
    <name evidence="5" type="ORF">ACFS6I_05150</name>
</gene>
<dbReference type="PIRSF" id="PIRSF006305">
    <property type="entry name" value="Maf"/>
    <property type="match status" value="1"/>
</dbReference>
<keyword evidence="6" id="KW-1185">Reference proteome</keyword>
<reference evidence="6" key="1">
    <citation type="journal article" date="2019" name="Int. J. Syst. Evol. Microbiol.">
        <title>The Global Catalogue of Microorganisms (GCM) 10K type strain sequencing project: providing services to taxonomists for standard genome sequencing and annotation.</title>
        <authorList>
            <consortium name="The Broad Institute Genomics Platform"/>
            <consortium name="The Broad Institute Genome Sequencing Center for Infectious Disease"/>
            <person name="Wu L."/>
            <person name="Ma J."/>
        </authorList>
    </citation>
    <scope>NUCLEOTIDE SEQUENCE [LARGE SCALE GENOMIC DNA]</scope>
    <source>
        <strain evidence="6">KCTC 22209</strain>
    </source>
</reference>
<dbReference type="InterPro" id="IPR029001">
    <property type="entry name" value="ITPase-like_fam"/>
</dbReference>
<dbReference type="SUPFAM" id="SSF52972">
    <property type="entry name" value="ITPase-like"/>
    <property type="match status" value="1"/>
</dbReference>
<feature type="active site" description="Proton acceptor" evidence="4">
    <location>
        <position position="74"/>
    </location>
</feature>
<dbReference type="Pfam" id="PF02545">
    <property type="entry name" value="Maf"/>
    <property type="match status" value="1"/>
</dbReference>
<accession>A0ABW5YS73</accession>
<feature type="site" description="Important for substrate specificity" evidence="4">
    <location>
        <position position="17"/>
    </location>
</feature>
<dbReference type="NCBIfam" id="TIGR00172">
    <property type="entry name" value="maf"/>
    <property type="match status" value="1"/>
</dbReference>
<feature type="site" description="Important for substrate specificity" evidence="4">
    <location>
        <position position="75"/>
    </location>
</feature>
<organism evidence="5 6">
    <name type="scientific">Sphingobacterium anhuiense</name>
    <dbReference type="NCBI Taxonomy" id="493780"/>
    <lineage>
        <taxon>Bacteria</taxon>
        <taxon>Pseudomonadati</taxon>
        <taxon>Bacteroidota</taxon>
        <taxon>Sphingobacteriia</taxon>
        <taxon>Sphingobacteriales</taxon>
        <taxon>Sphingobacteriaceae</taxon>
        <taxon>Sphingobacterium</taxon>
    </lineage>
</organism>
<comment type="caution">
    <text evidence="4">Lacks conserved residue(s) required for the propagation of feature annotation.</text>
</comment>
<comment type="function">
    <text evidence="4">Nucleoside triphosphate pyrophosphatase that hydrolyzes dTTP and UTP. May have a dual role in cell division arrest and in preventing the incorporation of modified nucleotides into cellular nucleic acids.</text>
</comment>
<protein>
    <recommendedName>
        <fullName evidence="4">dTTP/UTP pyrophosphatase</fullName>
        <shortName evidence="4">dTTPase/UTPase</shortName>
        <ecNumber evidence="4">3.6.1.9</ecNumber>
    </recommendedName>
    <alternativeName>
        <fullName evidence="4">Nucleoside triphosphate pyrophosphatase</fullName>
    </alternativeName>
    <alternativeName>
        <fullName evidence="4">Nucleotide pyrophosphatase</fullName>
        <shortName evidence="4">Nucleotide PPase</shortName>
    </alternativeName>
</protein>
<dbReference type="PANTHER" id="PTHR43213">
    <property type="entry name" value="BIFUNCTIONAL DTTP/UTP PYROPHOSPHATASE/METHYLTRANSFERASE PROTEIN-RELATED"/>
    <property type="match status" value="1"/>
</dbReference>
<dbReference type="HAMAP" id="MF_00528">
    <property type="entry name" value="Maf"/>
    <property type="match status" value="1"/>
</dbReference>
<evidence type="ECO:0000256" key="4">
    <source>
        <dbReference type="HAMAP-Rule" id="MF_00528"/>
    </source>
</evidence>
<dbReference type="PANTHER" id="PTHR43213:SF5">
    <property type="entry name" value="BIFUNCTIONAL DTTP_UTP PYROPHOSPHATASE_METHYLTRANSFERASE PROTEIN-RELATED"/>
    <property type="match status" value="1"/>
</dbReference>
<sequence>MINLENRQIILGSQSPRRSQLLSELGLKFEVVVRETDEVVDELLKPIEVVKAIAAKKAEAFLNDFEGAVIITADTIVVTSDQKILGKPKSKAEAFHVLKMLSGDIHEVITAVCILEDEKLITFSESTEVEFYPLSDDEINFYIEKYEPFDKAGSYGIQEWIGRIGIKSIKGEYTNVVGLPTARLYQELKKLQ</sequence>
<keyword evidence="3 4" id="KW-0546">Nucleotide metabolism</keyword>
<comment type="subcellular location">
    <subcellularLocation>
        <location evidence="4">Cytoplasm</location>
    </subcellularLocation>
</comment>
<dbReference type="EMBL" id="JBHUPE010000003">
    <property type="protein sequence ID" value="MFD2903299.1"/>
    <property type="molecule type" value="Genomic_DNA"/>
</dbReference>
<dbReference type="RefSeq" id="WP_380918614.1">
    <property type="nucleotide sequence ID" value="NZ_JBHUPE010000003.1"/>
</dbReference>
<evidence type="ECO:0000256" key="1">
    <source>
        <dbReference type="ARBA" id="ARBA00001968"/>
    </source>
</evidence>